<name>A0A7V6CN05_UNCW3</name>
<organism evidence="5">
    <name type="scientific">candidate division WOR-3 bacterium</name>
    <dbReference type="NCBI Taxonomy" id="2052148"/>
    <lineage>
        <taxon>Bacteria</taxon>
        <taxon>Bacteria division WOR-3</taxon>
    </lineage>
</organism>
<keyword evidence="3" id="KW-0862">Zinc</keyword>
<dbReference type="SMART" id="SM00400">
    <property type="entry name" value="ZnF_CHCC"/>
    <property type="match status" value="1"/>
</dbReference>
<dbReference type="AlphaFoldDB" id="A0A7V6CN05"/>
<evidence type="ECO:0000256" key="2">
    <source>
        <dbReference type="ARBA" id="ARBA00022771"/>
    </source>
</evidence>
<dbReference type="Pfam" id="PF01807">
    <property type="entry name" value="Zn_ribbon_DnaG"/>
    <property type="match status" value="1"/>
</dbReference>
<dbReference type="PANTHER" id="PTHR30313:SF2">
    <property type="entry name" value="DNA PRIMASE"/>
    <property type="match status" value="1"/>
</dbReference>
<evidence type="ECO:0000256" key="1">
    <source>
        <dbReference type="ARBA" id="ARBA00022723"/>
    </source>
</evidence>
<evidence type="ECO:0000313" key="5">
    <source>
        <dbReference type="EMBL" id="HHR48543.1"/>
    </source>
</evidence>
<gene>
    <name evidence="5" type="ORF">ENV79_02730</name>
</gene>
<dbReference type="InterPro" id="IPR050219">
    <property type="entry name" value="DnaG_primase"/>
</dbReference>
<evidence type="ECO:0000256" key="3">
    <source>
        <dbReference type="ARBA" id="ARBA00022833"/>
    </source>
</evidence>
<dbReference type="EMBL" id="DTHS01000019">
    <property type="protein sequence ID" value="HHR48543.1"/>
    <property type="molecule type" value="Genomic_DNA"/>
</dbReference>
<dbReference type="InterPro" id="IPR036977">
    <property type="entry name" value="DNA_primase_Znf_CHC2"/>
</dbReference>
<dbReference type="GO" id="GO:0005737">
    <property type="term" value="C:cytoplasm"/>
    <property type="evidence" value="ECO:0007669"/>
    <property type="project" value="TreeGrafter"/>
</dbReference>
<reference evidence="5" key="1">
    <citation type="journal article" date="2020" name="mSystems">
        <title>Genome- and Community-Level Interaction Insights into Carbon Utilization and Element Cycling Functions of Hydrothermarchaeota in Hydrothermal Sediment.</title>
        <authorList>
            <person name="Zhou Z."/>
            <person name="Liu Y."/>
            <person name="Xu W."/>
            <person name="Pan J."/>
            <person name="Luo Z.H."/>
            <person name="Li M."/>
        </authorList>
    </citation>
    <scope>NUCLEOTIDE SEQUENCE [LARGE SCALE GENOMIC DNA]</scope>
    <source>
        <strain evidence="5">SpSt-791</strain>
    </source>
</reference>
<dbReference type="InterPro" id="IPR002694">
    <property type="entry name" value="Znf_CHC2"/>
</dbReference>
<accession>A0A7V6CN05</accession>
<proteinExistence type="predicted"/>
<sequence>MSKRELVEKILANCDIVELINAYLPLKKVGRYYRALCPFHHDTKPSFYVNPTQQLFHCFG</sequence>
<dbReference type="GO" id="GO:0003677">
    <property type="term" value="F:DNA binding"/>
    <property type="evidence" value="ECO:0007669"/>
    <property type="project" value="InterPro"/>
</dbReference>
<keyword evidence="1" id="KW-0479">Metal-binding</keyword>
<dbReference type="Gene3D" id="3.90.580.10">
    <property type="entry name" value="Zinc finger, CHC2-type domain"/>
    <property type="match status" value="1"/>
</dbReference>
<comment type="caution">
    <text evidence="5">The sequence shown here is derived from an EMBL/GenBank/DDBJ whole genome shotgun (WGS) entry which is preliminary data.</text>
</comment>
<dbReference type="GO" id="GO:0006269">
    <property type="term" value="P:DNA replication, synthesis of primer"/>
    <property type="evidence" value="ECO:0007669"/>
    <property type="project" value="TreeGrafter"/>
</dbReference>
<protein>
    <recommendedName>
        <fullName evidence="4">Zinc finger CHC2-type domain-containing protein</fullName>
    </recommendedName>
</protein>
<dbReference type="GO" id="GO:0003899">
    <property type="term" value="F:DNA-directed RNA polymerase activity"/>
    <property type="evidence" value="ECO:0007669"/>
    <property type="project" value="InterPro"/>
</dbReference>
<dbReference type="PANTHER" id="PTHR30313">
    <property type="entry name" value="DNA PRIMASE"/>
    <property type="match status" value="1"/>
</dbReference>
<keyword evidence="2" id="KW-0863">Zinc-finger</keyword>
<evidence type="ECO:0000259" key="4">
    <source>
        <dbReference type="SMART" id="SM00400"/>
    </source>
</evidence>
<feature type="domain" description="Zinc finger CHC2-type" evidence="4">
    <location>
        <begin position="33"/>
        <end position="60"/>
    </location>
</feature>
<dbReference type="GO" id="GO:0008270">
    <property type="term" value="F:zinc ion binding"/>
    <property type="evidence" value="ECO:0007669"/>
    <property type="project" value="UniProtKB-KW"/>
</dbReference>
<dbReference type="SUPFAM" id="SSF57783">
    <property type="entry name" value="Zinc beta-ribbon"/>
    <property type="match status" value="1"/>
</dbReference>